<dbReference type="Proteomes" id="UP001165289">
    <property type="component" value="Unassembled WGS sequence"/>
</dbReference>
<proteinExistence type="predicted"/>
<feature type="domain" description="Ubiquitin-like" evidence="1">
    <location>
        <begin position="266"/>
        <end position="341"/>
    </location>
</feature>
<dbReference type="PANTHER" id="PTHR10666">
    <property type="entry name" value="UBIQUITIN"/>
    <property type="match status" value="1"/>
</dbReference>
<name>A0AAV7KBI7_9METZ</name>
<dbReference type="InterPro" id="IPR050158">
    <property type="entry name" value="Ubiquitin_ubiquitin-like"/>
</dbReference>
<comment type="caution">
    <text evidence="2">The sequence shown here is derived from an EMBL/GenBank/DDBJ whole genome shotgun (WGS) entry which is preliminary data.</text>
</comment>
<dbReference type="PRINTS" id="PR00348">
    <property type="entry name" value="UBIQUITIN"/>
</dbReference>
<dbReference type="InterPro" id="IPR000626">
    <property type="entry name" value="Ubiquitin-like_dom"/>
</dbReference>
<evidence type="ECO:0000313" key="3">
    <source>
        <dbReference type="Proteomes" id="UP001165289"/>
    </source>
</evidence>
<evidence type="ECO:0000259" key="1">
    <source>
        <dbReference type="PROSITE" id="PS50053"/>
    </source>
</evidence>
<organism evidence="2 3">
    <name type="scientific">Oopsacas minuta</name>
    <dbReference type="NCBI Taxonomy" id="111878"/>
    <lineage>
        <taxon>Eukaryota</taxon>
        <taxon>Metazoa</taxon>
        <taxon>Porifera</taxon>
        <taxon>Hexactinellida</taxon>
        <taxon>Hexasterophora</taxon>
        <taxon>Lyssacinosida</taxon>
        <taxon>Leucopsacidae</taxon>
        <taxon>Oopsacas</taxon>
    </lineage>
</organism>
<reference evidence="2 3" key="1">
    <citation type="journal article" date="2023" name="BMC Biol.">
        <title>The compact genome of the sponge Oopsacas minuta (Hexactinellida) is lacking key metazoan core genes.</title>
        <authorList>
            <person name="Santini S."/>
            <person name="Schenkelaars Q."/>
            <person name="Jourda C."/>
            <person name="Duchesne M."/>
            <person name="Belahbib H."/>
            <person name="Rocher C."/>
            <person name="Selva M."/>
            <person name="Riesgo A."/>
            <person name="Vervoort M."/>
            <person name="Leys S.P."/>
            <person name="Kodjabachian L."/>
            <person name="Le Bivic A."/>
            <person name="Borchiellini C."/>
            <person name="Claverie J.M."/>
            <person name="Renard E."/>
        </authorList>
    </citation>
    <scope>NUCLEOTIDE SEQUENCE [LARGE SCALE GENOMIC DNA]</scope>
    <source>
        <strain evidence="2">SPO-2</strain>
    </source>
</reference>
<dbReference type="Pfam" id="PF00240">
    <property type="entry name" value="ubiquitin"/>
    <property type="match status" value="1"/>
</dbReference>
<keyword evidence="3" id="KW-1185">Reference proteome</keyword>
<evidence type="ECO:0000313" key="2">
    <source>
        <dbReference type="EMBL" id="KAI6657984.1"/>
    </source>
</evidence>
<dbReference type="InterPro" id="IPR019956">
    <property type="entry name" value="Ubiquitin_dom"/>
</dbReference>
<dbReference type="EMBL" id="JAKMXF010000110">
    <property type="protein sequence ID" value="KAI6657984.1"/>
    <property type="molecule type" value="Genomic_DNA"/>
</dbReference>
<dbReference type="InterPro" id="IPR029071">
    <property type="entry name" value="Ubiquitin-like_domsf"/>
</dbReference>
<sequence length="700" mass="78230">MAALEMPVRALTLYNNGYGVFQRDVKVKGRGHIDLYFQAKDMEYVLKSLSFTDETGSSLGNISYEPSRPEATFSVDESESIIGLMRSLQGFTVSVKLTTGNEVQGRLLGVDTLETPVGDRIQSVNHICLLLPDGSLIKHSINSIDKLRVLDTSAVKDIEHSLDLIMSAEKTNMQKLSIFYHGDDQDKILSVRYGVIVSEWQSSYRLVLKPEATASDTIRFRLEGFAVVNNVKDDDWNDIKLTLVVGAPMLPTTGGSSSGGSAGGTLELTIKQITGADIFIRANPRDTVEHVIKKIATKKGISESSCKLIFAGKQIEPGRTLTDYNIQNNATIHLVLKTGASQSSSSTSGGGFVMAAQHNLSYYPIDPAVTAKRKQKAIVPLLSTELQGHQVLLYDENIRKGNPLTSILFENATGRTLDGGSIQVMTEDLFLGEGSFLTLHPGDESSPIPYCVETGCEVTVDYDISTLKFHRVTIKNGLVEFTRKRRQRTIYRINNKTDRSLDFMLNHPFLDGWELLQKDPNNPQNEIEEPVDITDRLYQFRFPVGPRVEKKVFNVRESTNDVIENDIDSQVCRDDLENWTKKAYLDQPTIQALTEVLDLQSEVNEIAKAIVEKEGDIRELNTTQSRLRDNIKALQGHEGESKKYVKQLGATEDRLTQIQSSIKGFRQDKKKIQIEKDRKIDLIEFSKDLKVLEDESESTV</sequence>
<dbReference type="SMART" id="SM00213">
    <property type="entry name" value="UBQ"/>
    <property type="match status" value="1"/>
</dbReference>
<accession>A0AAV7KBI7</accession>
<dbReference type="PROSITE" id="PS50053">
    <property type="entry name" value="UBIQUITIN_2"/>
    <property type="match status" value="1"/>
</dbReference>
<dbReference type="AlphaFoldDB" id="A0AAV7KBI7"/>
<dbReference type="SUPFAM" id="SSF54236">
    <property type="entry name" value="Ubiquitin-like"/>
    <property type="match status" value="1"/>
</dbReference>
<gene>
    <name evidence="2" type="ORF">LOD99_15700</name>
</gene>
<dbReference type="Gene3D" id="3.10.20.90">
    <property type="entry name" value="Phosphatidylinositol 3-kinase Catalytic Subunit, Chain A, domain 1"/>
    <property type="match status" value="1"/>
</dbReference>
<protein>
    <recommendedName>
        <fullName evidence="1">Ubiquitin-like domain-containing protein</fullName>
    </recommendedName>
</protein>